<feature type="domain" description="NADH-Ubiquinone oxidoreductase (complex I) chain 5 N-terminal" evidence="18">
    <location>
        <begin position="69"/>
        <end position="118"/>
    </location>
</feature>
<evidence type="ECO:0000256" key="4">
    <source>
        <dbReference type="ARBA" id="ARBA00022448"/>
    </source>
</evidence>
<evidence type="ECO:0000256" key="10">
    <source>
        <dbReference type="ARBA" id="ARBA00022989"/>
    </source>
</evidence>
<dbReference type="Pfam" id="PF00662">
    <property type="entry name" value="Proton_antipo_N"/>
    <property type="match status" value="1"/>
</dbReference>
<evidence type="ECO:0000256" key="2">
    <source>
        <dbReference type="ARBA" id="ARBA00012944"/>
    </source>
</evidence>
<comment type="function">
    <text evidence="16">Core subunit of the mitochondrial membrane respiratory chain NADH dehydrogenase (Complex I) which catalyzes electron transfer from NADH through the respiratory chain, using ubiquinone as an electron acceptor. Essential for the catalytic activity and assembly of complex I.</text>
</comment>
<feature type="transmembrane region" description="Helical" evidence="16">
    <location>
        <begin position="85"/>
        <end position="102"/>
    </location>
</feature>
<evidence type="ECO:0000256" key="7">
    <source>
        <dbReference type="ARBA" id="ARBA00022792"/>
    </source>
</evidence>
<evidence type="ECO:0000256" key="6">
    <source>
        <dbReference type="ARBA" id="ARBA00022692"/>
    </source>
</evidence>
<feature type="transmembrane region" description="Helical" evidence="16">
    <location>
        <begin position="242"/>
        <end position="260"/>
    </location>
</feature>
<comment type="subcellular location">
    <subcellularLocation>
        <location evidence="1">Mitochondrion inner membrane</location>
        <topology evidence="1">Multi-pass membrane protein</topology>
    </subcellularLocation>
</comment>
<evidence type="ECO:0000256" key="5">
    <source>
        <dbReference type="ARBA" id="ARBA00022660"/>
    </source>
</evidence>
<dbReference type="InterPro" id="IPR003945">
    <property type="entry name" value="NU5C-like"/>
</dbReference>
<feature type="domain" description="NADH dehydrogenase subunit 5 C-terminal" evidence="19">
    <location>
        <begin position="421"/>
        <end position="599"/>
    </location>
</feature>
<feature type="transmembrane region" description="Helical" evidence="16">
    <location>
        <begin position="584"/>
        <end position="606"/>
    </location>
</feature>
<feature type="transmembrane region" description="Helical" evidence="16">
    <location>
        <begin position="201"/>
        <end position="221"/>
    </location>
</feature>
<keyword evidence="13 16" id="KW-0496">Mitochondrion</keyword>
<protein>
    <recommendedName>
        <fullName evidence="3 16">NADH-ubiquinone oxidoreductase chain 5</fullName>
        <ecNumber evidence="2 16">7.1.1.2</ecNumber>
    </recommendedName>
</protein>
<dbReference type="InterPro" id="IPR001516">
    <property type="entry name" value="Proton_antipo_N"/>
</dbReference>
<gene>
    <name evidence="20" type="primary">ND5</name>
</gene>
<dbReference type="Pfam" id="PF06455">
    <property type="entry name" value="NADH5_C"/>
    <property type="match status" value="1"/>
</dbReference>
<name>A0A059XQM5_NANTA</name>
<dbReference type="RefSeq" id="YP_009040608.1">
    <property type="nucleotide sequence ID" value="NC_024272.1"/>
</dbReference>
<comment type="similarity">
    <text evidence="16">Belongs to the complex I subunit 5 family.</text>
</comment>
<keyword evidence="11 16" id="KW-0520">NAD</keyword>
<keyword evidence="8" id="KW-1278">Translocase</keyword>
<dbReference type="AlphaFoldDB" id="A0A059XQM5"/>
<feature type="transmembrane region" description="Helical" evidence="16">
    <location>
        <begin position="367"/>
        <end position="386"/>
    </location>
</feature>
<evidence type="ECO:0000256" key="11">
    <source>
        <dbReference type="ARBA" id="ARBA00023027"/>
    </source>
</evidence>
<feature type="transmembrane region" description="Helical" evidence="16">
    <location>
        <begin position="484"/>
        <end position="504"/>
    </location>
</feature>
<comment type="catalytic activity">
    <reaction evidence="15 16">
        <text>a ubiquinone + NADH + 5 H(+)(in) = a ubiquinol + NAD(+) + 4 H(+)(out)</text>
        <dbReference type="Rhea" id="RHEA:29091"/>
        <dbReference type="Rhea" id="RHEA-COMP:9565"/>
        <dbReference type="Rhea" id="RHEA-COMP:9566"/>
        <dbReference type="ChEBI" id="CHEBI:15378"/>
        <dbReference type="ChEBI" id="CHEBI:16389"/>
        <dbReference type="ChEBI" id="CHEBI:17976"/>
        <dbReference type="ChEBI" id="CHEBI:57540"/>
        <dbReference type="ChEBI" id="CHEBI:57945"/>
        <dbReference type="EC" id="7.1.1.2"/>
    </reaction>
</comment>
<dbReference type="PANTHER" id="PTHR42829">
    <property type="entry name" value="NADH-UBIQUINONE OXIDOREDUCTASE CHAIN 5"/>
    <property type="match status" value="1"/>
</dbReference>
<dbReference type="GeneID" id="19591753"/>
<keyword evidence="7" id="KW-0999">Mitochondrion inner membrane</keyword>
<evidence type="ECO:0000259" key="17">
    <source>
        <dbReference type="Pfam" id="PF00361"/>
    </source>
</evidence>
<dbReference type="GO" id="GO:0015990">
    <property type="term" value="P:electron transport coupled proton transport"/>
    <property type="evidence" value="ECO:0007669"/>
    <property type="project" value="TreeGrafter"/>
</dbReference>
<evidence type="ECO:0000259" key="18">
    <source>
        <dbReference type="Pfam" id="PF00662"/>
    </source>
</evidence>
<feature type="domain" description="NADH:quinone oxidoreductase/Mrp antiporter transmembrane" evidence="17">
    <location>
        <begin position="135"/>
        <end position="418"/>
    </location>
</feature>
<dbReference type="PRINTS" id="PR01434">
    <property type="entry name" value="NADHDHGNASE5"/>
</dbReference>
<feature type="transmembrane region" description="Helical" evidence="16">
    <location>
        <begin position="36"/>
        <end position="54"/>
    </location>
</feature>
<keyword evidence="12 16" id="KW-0830">Ubiquinone</keyword>
<evidence type="ECO:0000256" key="16">
    <source>
        <dbReference type="RuleBase" id="RU003404"/>
    </source>
</evidence>
<feature type="transmembrane region" description="Helical" evidence="16">
    <location>
        <begin position="406"/>
        <end position="427"/>
    </location>
</feature>
<geneLocation type="mitochondrion" evidence="20"/>
<dbReference type="EMBL" id="KJ569109">
    <property type="protein sequence ID" value="AIA26334.1"/>
    <property type="molecule type" value="Genomic_DNA"/>
</dbReference>
<keyword evidence="4 16" id="KW-0813">Transport</keyword>
<feature type="transmembrane region" description="Helical" evidence="16">
    <location>
        <begin position="6"/>
        <end position="24"/>
    </location>
</feature>
<dbReference type="CTD" id="4540"/>
<evidence type="ECO:0000256" key="14">
    <source>
        <dbReference type="ARBA" id="ARBA00023136"/>
    </source>
</evidence>
<dbReference type="InterPro" id="IPR001750">
    <property type="entry name" value="ND/Mrp_TM"/>
</dbReference>
<sequence length="607" mass="66988">MAHNILGVLFTVMATITILNTIFRSSPQSLHINAKTAVKTAFFYSLVPLAAFMYQGSNEEMNTLSDWGWINMGTATLNITFKFDMYQIIFLPIALLVTWSILEFSSWYMEQDPKMGMFAKHLLIFLLAMIMLISAGNMVVLFLGWEGVGFMSFLLIGWYHARSDAATAALQAVMYNRIGDIGFLLAFCWLLKNSLSTNLDFIFSSSSSTFLLIAFIVAAASKSAQFMLHPWLVSAMEGPTPVSALLHSSTMVVAGVFLLVRVHPLISHNQLALTICLCLGAISSAFAAMSALTQNDIKKIIAFSTSSQLGLMMVSIGVNLPNLAFFHICTHAFFKAMLFLCSGIIIHNVNNNQDIRFMGGLHKALPITTACVVVGSLALVGTPFLIGFYSKDAIIEATITSYANTTAILLTLIATAFTAVYSLRLIYYTAMGQPRSNQVTSFDESLPSVKGPITRLAIGSIISGPFLYYLLFPALPTTHTMPTFIKVTALIVTLLSFLMAYDLAQLSWFTPPKDHALSKNYEPSTYSRVFHRMAVTITLDSAWLVVSHVIENTWMKFLAADMLPSTQLRPTKIISMTHKAMIQLYMALFFISLVLVLAVLSIASYWP</sequence>
<dbReference type="GO" id="GO:0005743">
    <property type="term" value="C:mitochondrial inner membrane"/>
    <property type="evidence" value="ECO:0007669"/>
    <property type="project" value="UniProtKB-SubCell"/>
</dbReference>
<dbReference type="InterPro" id="IPR010934">
    <property type="entry name" value="NADH_DH_su5_C"/>
</dbReference>
<evidence type="ECO:0000256" key="13">
    <source>
        <dbReference type="ARBA" id="ARBA00023128"/>
    </source>
</evidence>
<feature type="transmembrane region" description="Helical" evidence="16">
    <location>
        <begin position="272"/>
        <end position="293"/>
    </location>
</feature>
<dbReference type="GO" id="GO:0042773">
    <property type="term" value="P:ATP synthesis coupled electron transport"/>
    <property type="evidence" value="ECO:0007669"/>
    <property type="project" value="InterPro"/>
</dbReference>
<evidence type="ECO:0000313" key="20">
    <source>
        <dbReference type="EMBL" id="AIA26334.1"/>
    </source>
</evidence>
<proteinExistence type="inferred from homology"/>
<dbReference type="PANTHER" id="PTHR42829:SF2">
    <property type="entry name" value="NADH-UBIQUINONE OXIDOREDUCTASE CHAIN 5"/>
    <property type="match status" value="1"/>
</dbReference>
<feature type="transmembrane region" description="Helical" evidence="16">
    <location>
        <begin position="453"/>
        <end position="472"/>
    </location>
</feature>
<evidence type="ECO:0000256" key="8">
    <source>
        <dbReference type="ARBA" id="ARBA00022967"/>
    </source>
</evidence>
<feature type="transmembrane region" description="Helical" evidence="16">
    <location>
        <begin position="324"/>
        <end position="346"/>
    </location>
</feature>
<feature type="transmembrane region" description="Helical" evidence="16">
    <location>
        <begin position="122"/>
        <end position="145"/>
    </location>
</feature>
<evidence type="ECO:0000256" key="9">
    <source>
        <dbReference type="ARBA" id="ARBA00022982"/>
    </source>
</evidence>
<reference evidence="20" key="1">
    <citation type="journal article" date="2014" name="Mitochondrial DNA">
        <title>The complete mitochondrial genome of Feirana taihangnica (Anura: Dicroglossidae).</title>
        <authorList>
            <person name="Chen Z."/>
            <person name="Zhai X."/>
            <person name="Zhang J."/>
            <person name="Chen X."/>
        </authorList>
    </citation>
    <scope>NUCLEOTIDE SEQUENCE</scope>
</reference>
<organism evidence="20">
    <name type="scientific">Nanorana taihangnica</name>
    <name type="common">Taihangshan swelled-vented frog</name>
    <name type="synonym">Paa taihangnicus</name>
    <dbReference type="NCBI Taxonomy" id="586025"/>
    <lineage>
        <taxon>Eukaryota</taxon>
        <taxon>Metazoa</taxon>
        <taxon>Chordata</taxon>
        <taxon>Craniata</taxon>
        <taxon>Vertebrata</taxon>
        <taxon>Euteleostomi</taxon>
        <taxon>Amphibia</taxon>
        <taxon>Batrachia</taxon>
        <taxon>Anura</taxon>
        <taxon>Neobatrachia</taxon>
        <taxon>Ranoidea</taxon>
        <taxon>Dicroglossidae</taxon>
        <taxon>Dicroglossinae</taxon>
        <taxon>Nanorana</taxon>
        <taxon>Feirana</taxon>
    </lineage>
</organism>
<evidence type="ECO:0000256" key="12">
    <source>
        <dbReference type="ARBA" id="ARBA00023075"/>
    </source>
</evidence>
<dbReference type="GO" id="GO:0003954">
    <property type="term" value="F:NADH dehydrogenase activity"/>
    <property type="evidence" value="ECO:0007669"/>
    <property type="project" value="TreeGrafter"/>
</dbReference>
<keyword evidence="5" id="KW-0679">Respiratory chain</keyword>
<keyword evidence="9" id="KW-0249">Electron transport</keyword>
<evidence type="ECO:0000259" key="19">
    <source>
        <dbReference type="Pfam" id="PF06455"/>
    </source>
</evidence>
<dbReference type="Pfam" id="PF00361">
    <property type="entry name" value="Proton_antipo_M"/>
    <property type="match status" value="1"/>
</dbReference>
<keyword evidence="14 16" id="KW-0472">Membrane</keyword>
<dbReference type="GO" id="GO:0008137">
    <property type="term" value="F:NADH dehydrogenase (ubiquinone) activity"/>
    <property type="evidence" value="ECO:0007669"/>
    <property type="project" value="UniProtKB-EC"/>
</dbReference>
<evidence type="ECO:0000256" key="1">
    <source>
        <dbReference type="ARBA" id="ARBA00004448"/>
    </source>
</evidence>
<dbReference type="EC" id="7.1.1.2" evidence="2 16"/>
<evidence type="ECO:0000256" key="15">
    <source>
        <dbReference type="ARBA" id="ARBA00049551"/>
    </source>
</evidence>
<keyword evidence="10 16" id="KW-1133">Transmembrane helix</keyword>
<evidence type="ECO:0000256" key="3">
    <source>
        <dbReference type="ARBA" id="ARBA00021096"/>
    </source>
</evidence>
<keyword evidence="6 16" id="KW-0812">Transmembrane</keyword>
<accession>A0A059XQM5</accession>